<feature type="non-terminal residue" evidence="2">
    <location>
        <position position="1"/>
    </location>
</feature>
<feature type="transmembrane region" description="Helical" evidence="1">
    <location>
        <begin position="48"/>
        <end position="72"/>
    </location>
</feature>
<sequence>YISLETLERPSAPDYRQWMTYWIILSLVTTFEMLCWKTLGWFPVPNFIWAYLKLLIFVWLALPIFNGACFFYEKFIRVYYNNYVRRHLNNIIGV</sequence>
<evidence type="ECO:0000256" key="1">
    <source>
        <dbReference type="RuleBase" id="RU362006"/>
    </source>
</evidence>
<evidence type="ECO:0000313" key="3">
    <source>
        <dbReference type="Proteomes" id="UP000030687"/>
    </source>
</evidence>
<organism evidence="2 3">
    <name type="scientific">Citrus clementina</name>
    <name type="common">Clementine</name>
    <name type="synonym">Citrus deliciosa x Citrus sinensis</name>
    <dbReference type="NCBI Taxonomy" id="85681"/>
    <lineage>
        <taxon>Eukaryota</taxon>
        <taxon>Viridiplantae</taxon>
        <taxon>Streptophyta</taxon>
        <taxon>Embryophyta</taxon>
        <taxon>Tracheophyta</taxon>
        <taxon>Spermatophyta</taxon>
        <taxon>Magnoliopsida</taxon>
        <taxon>eudicotyledons</taxon>
        <taxon>Gunneridae</taxon>
        <taxon>Pentapetalae</taxon>
        <taxon>rosids</taxon>
        <taxon>malvids</taxon>
        <taxon>Sapindales</taxon>
        <taxon>Rutaceae</taxon>
        <taxon>Aurantioideae</taxon>
        <taxon>Citrus</taxon>
    </lineage>
</organism>
<comment type="similarity">
    <text evidence="1">Belongs to the DP1 family.</text>
</comment>
<dbReference type="OMA" id="VHIAKTS"/>
<dbReference type="Pfam" id="PF03134">
    <property type="entry name" value="TB2_DP1_HVA22"/>
    <property type="match status" value="1"/>
</dbReference>
<dbReference type="Gramene" id="ESR34182">
    <property type="protein sequence ID" value="ESR34182"/>
    <property type="gene ID" value="CICLE_v10006951mg"/>
</dbReference>
<name>V4S1P2_CITCL</name>
<feature type="transmembrane region" description="Helical" evidence="1">
    <location>
        <begin position="21"/>
        <end position="42"/>
    </location>
</feature>
<evidence type="ECO:0000313" key="2">
    <source>
        <dbReference type="EMBL" id="ESR34182.1"/>
    </source>
</evidence>
<keyword evidence="3" id="KW-1185">Reference proteome</keyword>
<dbReference type="KEGG" id="cic:CICLE_v10006951mg"/>
<dbReference type="eggNOG" id="KOG1725">
    <property type="taxonomic scope" value="Eukaryota"/>
</dbReference>
<gene>
    <name evidence="2" type="ORF">CICLE_v10006951mg</name>
</gene>
<dbReference type="Proteomes" id="UP000030687">
    <property type="component" value="Unassembled WGS sequence"/>
</dbReference>
<dbReference type="PANTHER" id="PTHR12300">
    <property type="entry name" value="HVA22-LIKE PROTEINS"/>
    <property type="match status" value="1"/>
</dbReference>
<dbReference type="GO" id="GO:0016020">
    <property type="term" value="C:membrane"/>
    <property type="evidence" value="ECO:0007669"/>
    <property type="project" value="UniProtKB-SubCell"/>
</dbReference>
<dbReference type="InterPro" id="IPR004345">
    <property type="entry name" value="TB2_DP1_HVA22"/>
</dbReference>
<dbReference type="InParanoid" id="V4S1P2"/>
<accession>V4S1P2</accession>
<dbReference type="AlphaFoldDB" id="V4S1P2"/>
<dbReference type="EMBL" id="KI537036">
    <property type="protein sequence ID" value="ESR34182.1"/>
    <property type="molecule type" value="Genomic_DNA"/>
</dbReference>
<protein>
    <recommendedName>
        <fullName evidence="1">HVA22-like protein</fullName>
    </recommendedName>
</protein>
<keyword evidence="1" id="KW-1133">Transmembrane helix</keyword>
<dbReference type="PANTHER" id="PTHR12300:SF99">
    <property type="entry name" value="HVA22-LIKE PROTEIN F"/>
    <property type="match status" value="1"/>
</dbReference>
<comment type="subcellular location">
    <subcellularLocation>
        <location evidence="1">Membrane</location>
        <topology evidence="1">Multi-pass membrane protein</topology>
    </subcellularLocation>
</comment>
<keyword evidence="1" id="KW-0812">Transmembrane</keyword>
<proteinExistence type="inferred from homology"/>
<reference evidence="2 3" key="1">
    <citation type="submission" date="2013-10" db="EMBL/GenBank/DDBJ databases">
        <authorList>
            <consortium name="International Citrus Genome Consortium"/>
            <person name="Jenkins J."/>
            <person name="Schmutz J."/>
            <person name="Prochnik S."/>
            <person name="Rokhsar D."/>
            <person name="Gmitter F."/>
            <person name="Ollitrault P."/>
            <person name="Machado M."/>
            <person name="Talon M."/>
            <person name="Wincker P."/>
            <person name="Jaillon O."/>
            <person name="Morgante M."/>
        </authorList>
    </citation>
    <scope>NUCLEOTIDE SEQUENCE</scope>
    <source>
        <strain evidence="3">cv. Clemenules</strain>
    </source>
</reference>
<keyword evidence="1" id="KW-0472">Membrane</keyword>